<evidence type="ECO:0000259" key="4">
    <source>
        <dbReference type="PROSITE" id="PS50887"/>
    </source>
</evidence>
<feature type="domain" description="GGDEF" evidence="4">
    <location>
        <begin position="336"/>
        <end position="466"/>
    </location>
</feature>
<dbReference type="NCBIfam" id="TIGR00254">
    <property type="entry name" value="GGDEF"/>
    <property type="match status" value="1"/>
</dbReference>
<protein>
    <submittedName>
        <fullName evidence="5">Bifunctional diguanylate cyclase/phosphodiesterase</fullName>
    </submittedName>
</protein>
<dbReference type="InterPro" id="IPR035919">
    <property type="entry name" value="EAL_sf"/>
</dbReference>
<dbReference type="SUPFAM" id="SSF55073">
    <property type="entry name" value="Nucleotide cyclase"/>
    <property type="match status" value="1"/>
</dbReference>
<dbReference type="AlphaFoldDB" id="A0A418MZ97"/>
<comment type="caution">
    <text evidence="5">The sequence shown here is derived from an EMBL/GenBank/DDBJ whole genome shotgun (WGS) entry which is preliminary data.</text>
</comment>
<feature type="transmembrane region" description="Helical" evidence="2">
    <location>
        <begin position="6"/>
        <end position="28"/>
    </location>
</feature>
<feature type="transmembrane region" description="Helical" evidence="2">
    <location>
        <begin position="204"/>
        <end position="224"/>
    </location>
</feature>
<sequence length="802" mass="84323">MHTPPGMIGAAVLSALVALVAGVLLAAAARRRAAPHRPAYVLLTAAGAVALVTLLIALTGALNAGGHWAHEAAERTGWASLVAYGTAVSGLLFCLGLLRMPVAGPVGSATRLALDGVIVGTALWFVGWVLFSEPTRLLGAATPQACPAILVASVSAALSSGLAVILVFRAPPSRRGLAVLGAGVSVATWGGLGLAAGLCQAGPGTTSVSAVVLALGLLTVAVAVRRIDPPGQVAIDVIRHDGEYAIVPMAAIAGSAIYHLLQDGRFDALGIVAGSVEGFALVARQYLTLHEVRGYARRLAEREAHFRQLAHTDPLTGLANRRGLLQALHRCAEVGGPCVLISLDLDGFKNVNDMRGHDVGDAVLTDVGQRLRGNLRPGDLAARLGGDEFAVLMPGGPAEAAVVAERLLGVLGGAYQQPEGPVFLSVSIGLATWAETPDVELLLRHADLALRYAKQRGKNRIERYDGAYDRLLRRRTTLEHELRGAIERDELRLVFQPVAALPSVRPVGAEALLRWRHPELGNVRPDEFIPLAEECGMIASLGAWVLHQACRQLSRWLAEGHDVWVSVNVSPRELHAPEYVVQVTEALRAHHVPPQRLVLEVTEHAVATDLDELIRRLAALRLTGVRIALDDFGAGYSSLGQLRRLPIDILKIDHGLVAEHEPVRPVGRDGPAFAPMVDIVMRLGHQFGLEVIAEGVTSPTEMAAVVAAGCRFGQGALFGWGVPAEHLEAMLEAATSPGARPARPAAAEPPSGHASRPPAPRPPEGASEHVRPGAGDAPGGGTPTIVNQNVGSVDSSREMRQA</sequence>
<dbReference type="InterPro" id="IPR043128">
    <property type="entry name" value="Rev_trsase/Diguanyl_cyclase"/>
</dbReference>
<dbReference type="InterPro" id="IPR052155">
    <property type="entry name" value="Biofilm_reg_signaling"/>
</dbReference>
<feature type="domain" description="EAL" evidence="3">
    <location>
        <begin position="475"/>
        <end position="735"/>
    </location>
</feature>
<dbReference type="PANTHER" id="PTHR44757">
    <property type="entry name" value="DIGUANYLATE CYCLASE DGCP"/>
    <property type="match status" value="1"/>
</dbReference>
<evidence type="ECO:0000256" key="1">
    <source>
        <dbReference type="SAM" id="MobiDB-lite"/>
    </source>
</evidence>
<feature type="compositionally biased region" description="Polar residues" evidence="1">
    <location>
        <begin position="785"/>
        <end position="794"/>
    </location>
</feature>
<keyword evidence="2" id="KW-1133">Transmembrane helix</keyword>
<dbReference type="RefSeq" id="WP_119572991.1">
    <property type="nucleotide sequence ID" value="NZ_QXEC01000002.1"/>
</dbReference>
<feature type="transmembrane region" description="Helical" evidence="2">
    <location>
        <begin position="147"/>
        <end position="168"/>
    </location>
</feature>
<feature type="transmembrane region" description="Helical" evidence="2">
    <location>
        <begin position="177"/>
        <end position="198"/>
    </location>
</feature>
<reference evidence="5 6" key="1">
    <citation type="submission" date="2018-08" db="EMBL/GenBank/DDBJ databases">
        <title>Jishengella sp. nov., isolated from a root of Azadirachta indica A. Juss. var. siamensis Valenton.</title>
        <authorList>
            <person name="Kuncharoen N."/>
            <person name="Tanasupawat S."/>
            <person name="Kudo T."/>
            <person name="Ohkuma M."/>
        </authorList>
    </citation>
    <scope>NUCLEOTIDE SEQUENCE [LARGE SCALE GENOMIC DNA]</scope>
    <source>
        <strain evidence="5 6">AZ1-13</strain>
    </source>
</reference>
<evidence type="ECO:0000256" key="2">
    <source>
        <dbReference type="SAM" id="Phobius"/>
    </source>
</evidence>
<dbReference type="EMBL" id="QXEC01000002">
    <property type="protein sequence ID" value="RIV40645.1"/>
    <property type="molecule type" value="Genomic_DNA"/>
</dbReference>
<dbReference type="SMART" id="SM00267">
    <property type="entry name" value="GGDEF"/>
    <property type="match status" value="1"/>
</dbReference>
<name>A0A418MZ97_9ACTN</name>
<dbReference type="PANTHER" id="PTHR44757:SF2">
    <property type="entry name" value="BIOFILM ARCHITECTURE MAINTENANCE PROTEIN MBAA"/>
    <property type="match status" value="1"/>
</dbReference>
<feature type="transmembrane region" description="Helical" evidence="2">
    <location>
        <begin position="244"/>
        <end position="261"/>
    </location>
</feature>
<keyword evidence="2" id="KW-0472">Membrane</keyword>
<keyword evidence="2" id="KW-0812">Transmembrane</keyword>
<evidence type="ECO:0000313" key="5">
    <source>
        <dbReference type="EMBL" id="RIV40645.1"/>
    </source>
</evidence>
<dbReference type="SUPFAM" id="SSF141868">
    <property type="entry name" value="EAL domain-like"/>
    <property type="match status" value="1"/>
</dbReference>
<dbReference type="Pfam" id="PF00563">
    <property type="entry name" value="EAL"/>
    <property type="match status" value="1"/>
</dbReference>
<feature type="region of interest" description="Disordered" evidence="1">
    <location>
        <begin position="735"/>
        <end position="802"/>
    </location>
</feature>
<dbReference type="OrthoDB" id="23692at2"/>
<dbReference type="InterPro" id="IPR001633">
    <property type="entry name" value="EAL_dom"/>
</dbReference>
<proteinExistence type="predicted"/>
<dbReference type="CDD" id="cd01948">
    <property type="entry name" value="EAL"/>
    <property type="match status" value="1"/>
</dbReference>
<gene>
    <name evidence="5" type="ORF">D2L64_03215</name>
</gene>
<accession>A0A418MZ97</accession>
<evidence type="ECO:0000259" key="3">
    <source>
        <dbReference type="PROSITE" id="PS50883"/>
    </source>
</evidence>
<feature type="transmembrane region" description="Helical" evidence="2">
    <location>
        <begin position="81"/>
        <end position="100"/>
    </location>
</feature>
<feature type="transmembrane region" description="Helical" evidence="2">
    <location>
        <begin position="40"/>
        <end position="61"/>
    </location>
</feature>
<dbReference type="PROSITE" id="PS50887">
    <property type="entry name" value="GGDEF"/>
    <property type="match status" value="1"/>
</dbReference>
<dbReference type="Gene3D" id="3.30.70.270">
    <property type="match status" value="1"/>
</dbReference>
<keyword evidence="6" id="KW-1185">Reference proteome</keyword>
<dbReference type="CDD" id="cd01949">
    <property type="entry name" value="GGDEF"/>
    <property type="match status" value="1"/>
</dbReference>
<dbReference type="Gene3D" id="3.20.20.450">
    <property type="entry name" value="EAL domain"/>
    <property type="match status" value="1"/>
</dbReference>
<dbReference type="Pfam" id="PF00990">
    <property type="entry name" value="GGDEF"/>
    <property type="match status" value="1"/>
</dbReference>
<evidence type="ECO:0000313" key="6">
    <source>
        <dbReference type="Proteomes" id="UP000283832"/>
    </source>
</evidence>
<dbReference type="SMART" id="SM00052">
    <property type="entry name" value="EAL"/>
    <property type="match status" value="1"/>
</dbReference>
<dbReference type="InterPro" id="IPR029787">
    <property type="entry name" value="Nucleotide_cyclase"/>
</dbReference>
<feature type="transmembrane region" description="Helical" evidence="2">
    <location>
        <begin position="112"/>
        <end position="131"/>
    </location>
</feature>
<dbReference type="InterPro" id="IPR000160">
    <property type="entry name" value="GGDEF_dom"/>
</dbReference>
<dbReference type="PROSITE" id="PS50883">
    <property type="entry name" value="EAL"/>
    <property type="match status" value="1"/>
</dbReference>
<feature type="compositionally biased region" description="Low complexity" evidence="1">
    <location>
        <begin position="735"/>
        <end position="752"/>
    </location>
</feature>
<organism evidence="5 6">
    <name type="scientific">Micromonospora radicis</name>
    <dbReference type="NCBI Taxonomy" id="1894971"/>
    <lineage>
        <taxon>Bacteria</taxon>
        <taxon>Bacillati</taxon>
        <taxon>Actinomycetota</taxon>
        <taxon>Actinomycetes</taxon>
        <taxon>Micromonosporales</taxon>
        <taxon>Micromonosporaceae</taxon>
        <taxon>Micromonospora</taxon>
    </lineage>
</organism>
<dbReference type="Proteomes" id="UP000283832">
    <property type="component" value="Unassembled WGS sequence"/>
</dbReference>